<organism evidence="5 6">
    <name type="scientific">Streptomyces radiopugnans</name>
    <dbReference type="NCBI Taxonomy" id="403935"/>
    <lineage>
        <taxon>Bacteria</taxon>
        <taxon>Bacillati</taxon>
        <taxon>Actinomycetota</taxon>
        <taxon>Actinomycetes</taxon>
        <taxon>Kitasatosporales</taxon>
        <taxon>Streptomycetaceae</taxon>
        <taxon>Streptomyces</taxon>
    </lineage>
</organism>
<dbReference type="STRING" id="403935.SAMN05216481_101340"/>
<dbReference type="Gene3D" id="3.40.50.1980">
    <property type="entry name" value="Nitrogenase molybdenum iron protein domain"/>
    <property type="match status" value="2"/>
</dbReference>
<feature type="region of interest" description="Disordered" evidence="4">
    <location>
        <begin position="131"/>
        <end position="183"/>
    </location>
</feature>
<dbReference type="GO" id="GO:0030001">
    <property type="term" value="P:metal ion transport"/>
    <property type="evidence" value="ECO:0007669"/>
    <property type="project" value="InterPro"/>
</dbReference>
<keyword evidence="3" id="KW-0732">Signal</keyword>
<comment type="similarity">
    <text evidence="1">Belongs to the bacterial solute-binding protein 9 family.</text>
</comment>
<keyword evidence="6" id="KW-1185">Reference proteome</keyword>
<dbReference type="InterPro" id="IPR006127">
    <property type="entry name" value="ZnuA-like"/>
</dbReference>
<sequence length="352" mass="37490">MGVMNARRRPLIPRPRRRAASRTALAGAAALGMLGLTACGTEGTGGGASDGVDVVASFYPMQFLAEEIGGEHVSVASLVEPGVEPHDLELSPRQTAELGEADLVVYLKGFQPAVDKAIGLSGVENVAEATSYTELEEHGSGHEEDAGGHASEHGEEHGSGHEEEPAEEGHEGHDHGGEGAADPHVWLDPVKYAEVAEGVGEALAKADPDHADDYRKNADALAEKLRDLDADFREGLKNRRTDTFITAHAAFGYLADRYGLHEESVAGLDPESEPSGARMKQLHRVAREDDVDTVFFEAAAGERTAKTLADDLGLRTDVLDPVEGITDASRGDDYFEVMRSNLQALRKALGAR</sequence>
<dbReference type="EMBL" id="FOET01000001">
    <property type="protein sequence ID" value="SEP59954.1"/>
    <property type="molecule type" value="Genomic_DNA"/>
</dbReference>
<dbReference type="Pfam" id="PF01297">
    <property type="entry name" value="ZnuA"/>
    <property type="match status" value="1"/>
</dbReference>
<dbReference type="AlphaFoldDB" id="A0A1H8Z6A0"/>
<dbReference type="GO" id="GO:0046872">
    <property type="term" value="F:metal ion binding"/>
    <property type="evidence" value="ECO:0007669"/>
    <property type="project" value="InterPro"/>
</dbReference>
<dbReference type="InterPro" id="IPR050492">
    <property type="entry name" value="Bact_metal-bind_prot9"/>
</dbReference>
<accession>A0A1H8Z6A0</accession>
<dbReference type="PANTHER" id="PTHR42953:SF3">
    <property type="entry name" value="HIGH-AFFINITY ZINC UPTAKE SYSTEM PROTEIN ZNUA"/>
    <property type="match status" value="1"/>
</dbReference>
<evidence type="ECO:0000256" key="2">
    <source>
        <dbReference type="ARBA" id="ARBA00022448"/>
    </source>
</evidence>
<evidence type="ECO:0000256" key="4">
    <source>
        <dbReference type="SAM" id="MobiDB-lite"/>
    </source>
</evidence>
<gene>
    <name evidence="5" type="ORF">SAMN05216481_101340</name>
</gene>
<evidence type="ECO:0000313" key="6">
    <source>
        <dbReference type="Proteomes" id="UP000199055"/>
    </source>
</evidence>
<dbReference type="SUPFAM" id="SSF53807">
    <property type="entry name" value="Helical backbone' metal receptor"/>
    <property type="match status" value="1"/>
</dbReference>
<protein>
    <submittedName>
        <fullName evidence="5">Zinc transport system substrate-binding protein</fullName>
    </submittedName>
</protein>
<keyword evidence="2" id="KW-0813">Transport</keyword>
<evidence type="ECO:0000313" key="5">
    <source>
        <dbReference type="EMBL" id="SEP59954.1"/>
    </source>
</evidence>
<evidence type="ECO:0000256" key="3">
    <source>
        <dbReference type="ARBA" id="ARBA00022729"/>
    </source>
</evidence>
<feature type="compositionally biased region" description="Basic and acidic residues" evidence="4">
    <location>
        <begin position="135"/>
        <end position="177"/>
    </location>
</feature>
<name>A0A1H8Z6A0_9ACTN</name>
<dbReference type="Proteomes" id="UP000199055">
    <property type="component" value="Unassembled WGS sequence"/>
</dbReference>
<dbReference type="PANTHER" id="PTHR42953">
    <property type="entry name" value="HIGH-AFFINITY ZINC UPTAKE SYSTEM PROTEIN ZNUA-RELATED"/>
    <property type="match status" value="1"/>
</dbReference>
<evidence type="ECO:0000256" key="1">
    <source>
        <dbReference type="ARBA" id="ARBA00011028"/>
    </source>
</evidence>
<proteinExistence type="inferred from homology"/>
<dbReference type="RefSeq" id="WP_093654579.1">
    <property type="nucleotide sequence ID" value="NZ_FOET01000001.1"/>
</dbReference>
<reference evidence="5 6" key="1">
    <citation type="submission" date="2016-10" db="EMBL/GenBank/DDBJ databases">
        <authorList>
            <person name="de Groot N.N."/>
        </authorList>
    </citation>
    <scope>NUCLEOTIDE SEQUENCE [LARGE SCALE GENOMIC DNA]</scope>
    <source>
        <strain evidence="5 6">CGMCC 4.3519</strain>
    </source>
</reference>